<gene>
    <name evidence="2" type="ORF">RM530_09310</name>
</gene>
<dbReference type="PROSITE" id="PS50123">
    <property type="entry name" value="CHER"/>
    <property type="match status" value="1"/>
</dbReference>
<dbReference type="InterPro" id="IPR029063">
    <property type="entry name" value="SAM-dependent_MTases_sf"/>
</dbReference>
<comment type="caution">
    <text evidence="2">The sequence shown here is derived from an EMBL/GenBank/DDBJ whole genome shotgun (WGS) entry which is preliminary data.</text>
</comment>
<dbReference type="PANTHER" id="PTHR24422:SF8">
    <property type="entry name" value="CHEMOTAXIS PROTEIN"/>
    <property type="match status" value="1"/>
</dbReference>
<evidence type="ECO:0000259" key="1">
    <source>
        <dbReference type="PROSITE" id="PS50123"/>
    </source>
</evidence>
<dbReference type="EMBL" id="JAVRIC010000011">
    <property type="protein sequence ID" value="MDT0497559.1"/>
    <property type="molecule type" value="Genomic_DNA"/>
</dbReference>
<dbReference type="InterPro" id="IPR050903">
    <property type="entry name" value="Bact_Chemotaxis_MeTrfase"/>
</dbReference>
<organism evidence="2 3">
    <name type="scientific">Banduia mediterranea</name>
    <dbReference type="NCBI Taxonomy" id="3075609"/>
    <lineage>
        <taxon>Bacteria</taxon>
        <taxon>Pseudomonadati</taxon>
        <taxon>Pseudomonadota</taxon>
        <taxon>Gammaproteobacteria</taxon>
        <taxon>Nevskiales</taxon>
        <taxon>Algiphilaceae</taxon>
        <taxon>Banduia</taxon>
    </lineage>
</organism>
<proteinExistence type="predicted"/>
<dbReference type="PANTHER" id="PTHR24422">
    <property type="entry name" value="CHEMOTAXIS PROTEIN METHYLTRANSFERASE"/>
    <property type="match status" value="1"/>
</dbReference>
<dbReference type="InterPro" id="IPR022642">
    <property type="entry name" value="CheR_C"/>
</dbReference>
<protein>
    <submittedName>
        <fullName evidence="2">Protein-glutamate O-methyltransferase CheR</fullName>
    </submittedName>
</protein>
<dbReference type="InterPro" id="IPR000780">
    <property type="entry name" value="CheR_MeTrfase"/>
</dbReference>
<name>A0ABU2WK01_9GAMM</name>
<dbReference type="Pfam" id="PF01739">
    <property type="entry name" value="CheR"/>
    <property type="match status" value="1"/>
</dbReference>
<reference evidence="2 3" key="1">
    <citation type="submission" date="2023-09" db="EMBL/GenBank/DDBJ databases">
        <authorList>
            <person name="Rey-Velasco X."/>
        </authorList>
    </citation>
    <scope>NUCLEOTIDE SEQUENCE [LARGE SCALE GENOMIC DNA]</scope>
    <source>
        <strain evidence="2 3">W345</strain>
    </source>
</reference>
<dbReference type="RefSeq" id="WP_311364952.1">
    <property type="nucleotide sequence ID" value="NZ_JAVRIC010000011.1"/>
</dbReference>
<dbReference type="SUPFAM" id="SSF53335">
    <property type="entry name" value="S-adenosyl-L-methionine-dependent methyltransferases"/>
    <property type="match status" value="1"/>
</dbReference>
<evidence type="ECO:0000313" key="3">
    <source>
        <dbReference type="Proteomes" id="UP001254608"/>
    </source>
</evidence>
<evidence type="ECO:0000313" key="2">
    <source>
        <dbReference type="EMBL" id="MDT0497559.1"/>
    </source>
</evidence>
<sequence>MSSLHPSDLQDIEVRLFVQAMQLRYGYDFSGYSPASFKRRVRGATEHFGLATISQLTERALHDETLLTQLIARLSVPVTEMFRNPEVFQQLREDVLPWLSSFPQFNIWQAGCASGEEVYSLAILLEEAGLYDRALIYATDFNEHALDRAREGIYAAREARLFSENYQRAGGSGSLSDYYVAGYDHIKLDARLKRNISFANHNLTADGVFCEAHLILCRNVLIYFSDSLKDRVLTLFRDSLARGGYLCLGNKESLILSTLADEFKPVSSGHAFYRLRSTNAV</sequence>
<dbReference type="Proteomes" id="UP001254608">
    <property type="component" value="Unassembled WGS sequence"/>
</dbReference>
<dbReference type="Gene3D" id="3.40.50.150">
    <property type="entry name" value="Vaccinia Virus protein VP39"/>
    <property type="match status" value="1"/>
</dbReference>
<dbReference type="SMART" id="SM00138">
    <property type="entry name" value="MeTrc"/>
    <property type="match status" value="1"/>
</dbReference>
<feature type="domain" description="CheR-type methyltransferase" evidence="1">
    <location>
        <begin position="9"/>
        <end position="254"/>
    </location>
</feature>
<keyword evidence="3" id="KW-1185">Reference proteome</keyword>
<accession>A0ABU2WK01</accession>
<dbReference type="PRINTS" id="PR00996">
    <property type="entry name" value="CHERMTFRASE"/>
</dbReference>